<dbReference type="EC" id="2.7.11.1" evidence="1"/>
<feature type="transmembrane region" description="Helical" evidence="9">
    <location>
        <begin position="309"/>
        <end position="328"/>
    </location>
</feature>
<reference evidence="12" key="2">
    <citation type="submission" date="2016-04" db="EMBL/GenBank/DDBJ databases">
        <title>First Complete Genome Sequence of a Subdivision 6 Acidobacterium.</title>
        <authorList>
            <person name="Huang S."/>
            <person name="Vieira S."/>
            <person name="Bunk B."/>
            <person name="Riedel T."/>
            <person name="Sproeer C."/>
            <person name="Overmann J."/>
        </authorList>
    </citation>
    <scope>NUCLEOTIDE SEQUENCE [LARGE SCALE GENOMIC DNA]</scope>
    <source>
        <strain evidence="12">DSM 100886 HEG_-6_39</strain>
    </source>
</reference>
<dbReference type="InterPro" id="IPR017441">
    <property type="entry name" value="Protein_kinase_ATP_BS"/>
</dbReference>
<dbReference type="AlphaFoldDB" id="A0A143PIV3"/>
<dbReference type="KEGG" id="abac:LuPra_00889"/>
<dbReference type="GO" id="GO:0005524">
    <property type="term" value="F:ATP binding"/>
    <property type="evidence" value="ECO:0007669"/>
    <property type="project" value="UniProtKB-UniRule"/>
</dbReference>
<dbReference type="InterPro" id="IPR008271">
    <property type="entry name" value="Ser/Thr_kinase_AS"/>
</dbReference>
<dbReference type="PATRIC" id="fig|1813736.3.peg.932"/>
<feature type="binding site" evidence="8">
    <location>
        <position position="41"/>
    </location>
    <ligand>
        <name>ATP</name>
        <dbReference type="ChEBI" id="CHEBI:30616"/>
    </ligand>
</feature>
<evidence type="ECO:0000256" key="8">
    <source>
        <dbReference type="PROSITE-ProRule" id="PRU10141"/>
    </source>
</evidence>
<dbReference type="Pfam" id="PF13181">
    <property type="entry name" value="TPR_8"/>
    <property type="match status" value="1"/>
</dbReference>
<keyword evidence="9" id="KW-1133">Transmembrane helix</keyword>
<dbReference type="Gene3D" id="1.25.40.10">
    <property type="entry name" value="Tetratricopeptide repeat domain"/>
    <property type="match status" value="3"/>
</dbReference>
<keyword evidence="2" id="KW-0723">Serine/threonine-protein kinase</keyword>
<evidence type="ECO:0000313" key="12">
    <source>
        <dbReference type="Proteomes" id="UP000076079"/>
    </source>
</evidence>
<dbReference type="OrthoDB" id="9801841at2"/>
<dbReference type="PROSITE" id="PS50293">
    <property type="entry name" value="TPR_REGION"/>
    <property type="match status" value="1"/>
</dbReference>
<feature type="repeat" description="TPR" evidence="7">
    <location>
        <begin position="448"/>
        <end position="481"/>
    </location>
</feature>
<feature type="domain" description="Protein kinase" evidence="10">
    <location>
        <begin position="12"/>
        <end position="276"/>
    </location>
</feature>
<keyword evidence="9" id="KW-0812">Transmembrane</keyword>
<dbReference type="Gene3D" id="1.10.510.10">
    <property type="entry name" value="Transferase(Phosphotransferase) domain 1"/>
    <property type="match status" value="1"/>
</dbReference>
<accession>A0A143PIV3</accession>
<evidence type="ECO:0000256" key="1">
    <source>
        <dbReference type="ARBA" id="ARBA00012513"/>
    </source>
</evidence>
<dbReference type="PROSITE" id="PS00107">
    <property type="entry name" value="PROTEIN_KINASE_ATP"/>
    <property type="match status" value="1"/>
</dbReference>
<keyword evidence="9" id="KW-0472">Membrane</keyword>
<dbReference type="Pfam" id="PF13176">
    <property type="entry name" value="TPR_7"/>
    <property type="match status" value="1"/>
</dbReference>
<dbReference type="Pfam" id="PF00069">
    <property type="entry name" value="Pkinase"/>
    <property type="match status" value="1"/>
</dbReference>
<proteinExistence type="predicted"/>
<dbReference type="EMBL" id="CP015136">
    <property type="protein sequence ID" value="AMY07709.1"/>
    <property type="molecule type" value="Genomic_DNA"/>
</dbReference>
<dbReference type="Gene3D" id="3.30.200.20">
    <property type="entry name" value="Phosphorylase Kinase, domain 1"/>
    <property type="match status" value="1"/>
</dbReference>
<dbReference type="STRING" id="1855912.LuPra_00889"/>
<dbReference type="PROSITE" id="PS00108">
    <property type="entry name" value="PROTEIN_KINASE_ST"/>
    <property type="match status" value="1"/>
</dbReference>
<keyword evidence="7" id="KW-0802">TPR repeat</keyword>
<dbReference type="CDD" id="cd14014">
    <property type="entry name" value="STKc_PknB_like"/>
    <property type="match status" value="1"/>
</dbReference>
<dbReference type="GO" id="GO:0004674">
    <property type="term" value="F:protein serine/threonine kinase activity"/>
    <property type="evidence" value="ECO:0007669"/>
    <property type="project" value="UniProtKB-KW"/>
</dbReference>
<evidence type="ECO:0000256" key="2">
    <source>
        <dbReference type="ARBA" id="ARBA00022527"/>
    </source>
</evidence>
<dbReference type="Proteomes" id="UP000076079">
    <property type="component" value="Chromosome"/>
</dbReference>
<dbReference type="PANTHER" id="PTHR43289:SF34">
    <property type="entry name" value="SERINE_THREONINE-PROTEIN KINASE YBDM-RELATED"/>
    <property type="match status" value="1"/>
</dbReference>
<name>A0A143PIV3_LUTPR</name>
<keyword evidence="12" id="KW-1185">Reference proteome</keyword>
<dbReference type="SUPFAM" id="SSF48452">
    <property type="entry name" value="TPR-like"/>
    <property type="match status" value="3"/>
</dbReference>
<keyword evidence="5 11" id="KW-0418">Kinase</keyword>
<keyword evidence="3 11" id="KW-0808">Transferase</keyword>
<evidence type="ECO:0000256" key="9">
    <source>
        <dbReference type="SAM" id="Phobius"/>
    </source>
</evidence>
<organism evidence="11 12">
    <name type="scientific">Luteitalea pratensis</name>
    <dbReference type="NCBI Taxonomy" id="1855912"/>
    <lineage>
        <taxon>Bacteria</taxon>
        <taxon>Pseudomonadati</taxon>
        <taxon>Acidobacteriota</taxon>
        <taxon>Vicinamibacteria</taxon>
        <taxon>Vicinamibacterales</taxon>
        <taxon>Vicinamibacteraceae</taxon>
        <taxon>Luteitalea</taxon>
    </lineage>
</organism>
<dbReference type="FunFam" id="1.10.510.10:FF:000021">
    <property type="entry name" value="Serine/threonine protein kinase"/>
    <property type="match status" value="1"/>
</dbReference>
<dbReference type="SMART" id="SM00220">
    <property type="entry name" value="S_TKc"/>
    <property type="match status" value="1"/>
</dbReference>
<evidence type="ECO:0000256" key="6">
    <source>
        <dbReference type="ARBA" id="ARBA00022840"/>
    </source>
</evidence>
<dbReference type="PANTHER" id="PTHR43289">
    <property type="entry name" value="MITOGEN-ACTIVATED PROTEIN KINASE KINASE KINASE 20-RELATED"/>
    <property type="match status" value="1"/>
</dbReference>
<dbReference type="PROSITE" id="PS50011">
    <property type="entry name" value="PROTEIN_KINASE_DOM"/>
    <property type="match status" value="1"/>
</dbReference>
<evidence type="ECO:0000256" key="3">
    <source>
        <dbReference type="ARBA" id="ARBA00022679"/>
    </source>
</evidence>
<dbReference type="SUPFAM" id="SSF56112">
    <property type="entry name" value="Protein kinase-like (PK-like)"/>
    <property type="match status" value="1"/>
</dbReference>
<dbReference type="PROSITE" id="PS50005">
    <property type="entry name" value="TPR"/>
    <property type="match status" value="2"/>
</dbReference>
<keyword evidence="4 8" id="KW-0547">Nucleotide-binding</keyword>
<dbReference type="InterPro" id="IPR019734">
    <property type="entry name" value="TPR_rpt"/>
</dbReference>
<evidence type="ECO:0000259" key="10">
    <source>
        <dbReference type="PROSITE" id="PS50011"/>
    </source>
</evidence>
<keyword evidence="6 8" id="KW-0067">ATP-binding</keyword>
<dbReference type="InterPro" id="IPR011990">
    <property type="entry name" value="TPR-like_helical_dom_sf"/>
</dbReference>
<evidence type="ECO:0000313" key="11">
    <source>
        <dbReference type="EMBL" id="AMY07709.1"/>
    </source>
</evidence>
<sequence>MRLLARSTISHYRIVRKLGSGGMGEVFLAEDTTLGRKVAIKMLLERSVESDLARRRLINEAKAAAALDHPNICAIHEVGEEDDCVFIVMQYIDGESLAERIGQHALAPAEVVDIGIQAAQALEAAHTAGVIHRDIKPQNIIVTPRGQLKVLDFGLAKLAAHALAETQTSEPLTVAGSLIGTPAFMSPEQLRGLNADARSDIYALGVTLYQCATGRSAFGGGTLVQVAMQVMSVTPPPPSELNPAMPPALDAIIARAMAKDAAARYDSARSLHHDLRGLKDALDGSTVRPAVTAPSTTNVRRRFVRFKTLVAACAIAVLLAAWFASGLLRRGRHVPPPEAVAWYDRGTSAIREGAYFQASKALERALAIDNDFPLARARRAEAYAEMGLTDRAREDLLQAMALLPDRSQLSDAESNYVDAVAATLGRNFTTAIDKYALIADSVGGSDKSAAYVDLGRAYEKNEDLDRAIASYVKATQLDPQSAAAFLRAGILHGRRQQLPPANEAFSKAEGIYRAMSNQEGLAEVHYQRGALLARLRRLPEAKAQLEQSLTMSRASSSEYQAIRTSLQLSNVYYATGDSTRAEAIAADAVKAAQLLNSRTLATNGLIDLGYTLLARGEFASTREYLNQALDLARQDKSPRLEARARLALGSLGTQDGTFDDAVSHLEAALKFYQPAGYRTETSNALILLGRAYRDKGEYAVAMKAFSEQLELAKQSGDPARLAATHSSIGALLGENQEQYAEALPYLAESYRINTSLGARVSMGWDQANRAASLAALGRYDEAATALDEARAIAAGPDARFKSQLAHVEVVGAQIALSLGDRVQARTRAAAALSLADPDYKDTALQARQTLALTQVGPGAPKTALTLVEHAVGAARALKIPRLLSTALLASAEVRLASGDGRGALADAQAAQRIFSAGGQLESEWRAWLVSARAMRLEGDSSAASDYAVRAETTRAALQARWGDDNYRGYAQRHDIQGRLKELAQVLERTRSVNAQKEAGHGS</sequence>
<protein>
    <recommendedName>
        <fullName evidence="1">non-specific serine/threonine protein kinase</fullName>
        <ecNumber evidence="1">2.7.11.1</ecNumber>
    </recommendedName>
</protein>
<evidence type="ECO:0000256" key="7">
    <source>
        <dbReference type="PROSITE-ProRule" id="PRU00339"/>
    </source>
</evidence>
<reference evidence="11 12" key="1">
    <citation type="journal article" date="2016" name="Genome Announc.">
        <title>First Complete Genome Sequence of a Subdivision 6 Acidobacterium Strain.</title>
        <authorList>
            <person name="Huang S."/>
            <person name="Vieira S."/>
            <person name="Bunk B."/>
            <person name="Riedel T."/>
            <person name="Sproer C."/>
            <person name="Overmann J."/>
        </authorList>
    </citation>
    <scope>NUCLEOTIDE SEQUENCE [LARGE SCALE GENOMIC DNA]</scope>
    <source>
        <strain evidence="12">DSM 100886 HEG_-6_39</strain>
    </source>
</reference>
<evidence type="ECO:0000256" key="4">
    <source>
        <dbReference type="ARBA" id="ARBA00022741"/>
    </source>
</evidence>
<evidence type="ECO:0000256" key="5">
    <source>
        <dbReference type="ARBA" id="ARBA00022777"/>
    </source>
</evidence>
<gene>
    <name evidence="11" type="primary">prkC_3</name>
    <name evidence="11" type="ORF">LuPra_00889</name>
</gene>
<dbReference type="SMART" id="SM00028">
    <property type="entry name" value="TPR"/>
    <property type="match status" value="8"/>
</dbReference>
<dbReference type="InterPro" id="IPR011009">
    <property type="entry name" value="Kinase-like_dom_sf"/>
</dbReference>
<feature type="repeat" description="TPR" evidence="7">
    <location>
        <begin position="682"/>
        <end position="715"/>
    </location>
</feature>
<dbReference type="InterPro" id="IPR000719">
    <property type="entry name" value="Prot_kinase_dom"/>
</dbReference>